<evidence type="ECO:0000313" key="2">
    <source>
        <dbReference type="Proteomes" id="UP000000270"/>
    </source>
</evidence>
<reference evidence="1 2" key="5">
    <citation type="journal article" date="2010" name="Appl. Environ. Microbiol.">
        <title>phrR-like gene praR of Azorhizobium caulinodans ORS571 is essential for symbiosis with Sesbania rostrata and is involved in expression of reb genes.</title>
        <authorList>
            <person name="Akiba N."/>
            <person name="Aono T."/>
            <person name="Toyazaki H."/>
            <person name="Sato S."/>
            <person name="Oyaizu H."/>
        </authorList>
    </citation>
    <scope>NUCLEOTIDE SEQUENCE [LARGE SCALE GENOMIC DNA]</scope>
    <source>
        <strain evidence="2">ATCC 43989 / DSM 5975 / JCM 20966 / LMG 6465 / NBRC 14845 / NCIMB 13405 / ORS 571</strain>
    </source>
</reference>
<name>A8I7U3_AZOC5</name>
<evidence type="ECO:0008006" key="3">
    <source>
        <dbReference type="Google" id="ProtNLM"/>
    </source>
</evidence>
<reference evidence="1 2" key="6">
    <citation type="journal article" date="2011" name="Appl. Environ. Microbiol.">
        <title>Involvement of the azorhizobial chromosome partition gene (parA) in the onset of bacteroid differentiation during Sesbania rostrata stem nodule development.</title>
        <authorList>
            <person name="Liu CT."/>
            <person name="Lee KB."/>
            <person name="Wang YS."/>
            <person name="Peng MH."/>
            <person name="Lee KT."/>
            <person name="Suzuki S."/>
            <person name="Suzuki T."/>
            <person name="Oyaizu H."/>
        </authorList>
    </citation>
    <scope>NUCLEOTIDE SEQUENCE [LARGE SCALE GENOMIC DNA]</scope>
    <source>
        <strain evidence="2">ATCC 43989 / DSM 5975 / JCM 20966 / LMG 6465 / NBRC 14845 / NCIMB 13405 / ORS 571</strain>
    </source>
</reference>
<reference evidence="2" key="2">
    <citation type="submission" date="2007-04" db="EMBL/GenBank/DDBJ databases">
        <title>Complete genome sequence of the nitrogen-fixing bacterium Azorhizobium caulinodans ORS571.</title>
        <authorList>
            <person name="Lee K.B."/>
            <person name="Backer P.D."/>
            <person name="Aono T."/>
            <person name="Liu C.T."/>
            <person name="Suzuki S."/>
            <person name="Suzuki T."/>
            <person name="Kaneko T."/>
            <person name="Yamada M."/>
            <person name="Tabata S."/>
            <person name="Kupfer D.M."/>
            <person name="Najar F.Z."/>
            <person name="Wiley G.B."/>
            <person name="Roe B."/>
            <person name="Binnewies T."/>
            <person name="Ussery D."/>
            <person name="Vereecke D."/>
            <person name="Gevers D."/>
            <person name="Holsters M."/>
            <person name="Oyaizu H."/>
        </authorList>
    </citation>
    <scope>NUCLEOTIDE SEQUENCE [LARGE SCALE GENOMIC DNA]</scope>
    <source>
        <strain evidence="2">ATCC 43989 / DSM 5975 / JCM 20966 / LMG 6465 / NBRC 14845 / NCIMB 13405 / ORS 571</strain>
    </source>
</reference>
<dbReference type="HOGENOM" id="CLU_1567490_0_0_5"/>
<dbReference type="STRING" id="438753.AZC_2163"/>
<reference evidence="1 2" key="1">
    <citation type="journal article" date="2007" name="Appl. Environ. Microbiol.">
        <title>Rhizobial factors required for stem nodule maturation and maintenance in Sesbania rostrata-Azorhizobium caulinodans ORS571 symbiosis.</title>
        <authorList>
            <person name="Suzuki S."/>
            <person name="Aono T."/>
            <person name="Lee KB."/>
            <person name="Suzuki T."/>
            <person name="Liu CT."/>
            <person name="Miwa H."/>
            <person name="Wakao S."/>
            <person name="Iki T."/>
            <person name="Oyaizu H."/>
        </authorList>
    </citation>
    <scope>NUCLEOTIDE SEQUENCE [LARGE SCALE GENOMIC DNA]</scope>
    <source>
        <strain evidence="2">ATCC 43989 / DSM 5975 / JCM 20966 / LMG 6465 / NBRC 14845 / NCIMB 13405 / ORS 571</strain>
    </source>
</reference>
<reference evidence="1 2" key="4">
    <citation type="journal article" date="2009" name="Appl. Environ. Microbiol.">
        <title>Comparative genome-wide transcriptional profiling of Azorhizobium caulinodans ORS571 grown under free-living and symbiotic conditions.</title>
        <authorList>
            <person name="Tsukada S."/>
            <person name="Aono T."/>
            <person name="Akiba N."/>
            <person name="Lee KB."/>
            <person name="Liu CT."/>
            <person name="Toyazaki H."/>
            <person name="Oyaizu H."/>
        </authorList>
    </citation>
    <scope>NUCLEOTIDE SEQUENCE [LARGE SCALE GENOMIC DNA]</scope>
    <source>
        <strain evidence="2">ATCC 43989 / DSM 5975 / JCM 20966 / LMG 6465 / NBRC 14845 / NCIMB 13405 / ORS 571</strain>
    </source>
</reference>
<dbReference type="eggNOG" id="COG3498">
    <property type="taxonomic scope" value="Bacteria"/>
</dbReference>
<keyword evidence="2" id="KW-1185">Reference proteome</keyword>
<proteinExistence type="predicted"/>
<dbReference type="RefSeq" id="WP_012170690.1">
    <property type="nucleotide sequence ID" value="NC_009937.1"/>
</dbReference>
<accession>A8I7U3</accession>
<organism evidence="1 2">
    <name type="scientific">Azorhizobium caulinodans (strain ATCC 43989 / DSM 5975 / JCM 20966 / LMG 6465 / NBRC 14845 / NCIMB 13405 / ORS 571)</name>
    <dbReference type="NCBI Taxonomy" id="438753"/>
    <lineage>
        <taxon>Bacteria</taxon>
        <taxon>Pseudomonadati</taxon>
        <taxon>Pseudomonadota</taxon>
        <taxon>Alphaproteobacteria</taxon>
        <taxon>Hyphomicrobiales</taxon>
        <taxon>Xanthobacteraceae</taxon>
        <taxon>Azorhizobium</taxon>
    </lineage>
</organism>
<sequence>MDRIIRGANWWIEETNQRLRTRSAKLPDLKRVTDKFVAGGGFFTFTMPGEIDELTAEFELNGGHEDIRSLFGREPGDWTAFIYYERLANVGTAGLTNIGRVVRIKGLLTEVSQPKVEGMKADPTKVVFSSIVLYQDVVDGVVVHKFDFFNNTLVLGGKDYNADHNRLLQV</sequence>
<dbReference type="EMBL" id="AP009384">
    <property type="protein sequence ID" value="BAF88161.1"/>
    <property type="molecule type" value="Genomic_DNA"/>
</dbReference>
<dbReference type="Proteomes" id="UP000000270">
    <property type="component" value="Chromosome"/>
</dbReference>
<protein>
    <recommendedName>
        <fullName evidence="3">Phage tail protein</fullName>
    </recommendedName>
</protein>
<dbReference type="KEGG" id="azc:AZC_2163"/>
<gene>
    <name evidence="1" type="ordered locus">AZC_2163</name>
</gene>
<evidence type="ECO:0000313" key="1">
    <source>
        <dbReference type="EMBL" id="BAF88161.1"/>
    </source>
</evidence>
<dbReference type="AlphaFoldDB" id="A8I7U3"/>
<reference evidence="1 2" key="3">
    <citation type="journal article" date="2008" name="BMC Genomics">
        <title>The genome of the versatile nitrogen fixer Azorhizobium caulinodans ORS571.</title>
        <authorList>
            <person name="Lee KB."/>
            <person name="Backer P.D."/>
            <person name="Aono T."/>
            <person name="Liu CT."/>
            <person name="Suzuki S."/>
            <person name="Suzuki T."/>
            <person name="Kaneko T."/>
            <person name="Yamada M."/>
            <person name="Tabata S."/>
            <person name="Kupfer D.M."/>
            <person name="Najar F.Z."/>
            <person name="Wiley G.B."/>
            <person name="Roe B."/>
            <person name="Binnewies T.T."/>
            <person name="Ussery D.W."/>
            <person name="D'Haeze W."/>
            <person name="Herder J.D."/>
            <person name="Gevers D."/>
            <person name="Vereecke D."/>
            <person name="Holsters M."/>
            <person name="Oyaizu H."/>
        </authorList>
    </citation>
    <scope>NUCLEOTIDE SEQUENCE [LARGE SCALE GENOMIC DNA]</scope>
    <source>
        <strain evidence="2">ATCC 43989 / DSM 5975 / JCM 20966 / LMG 6465 / NBRC 14845 / NCIMB 13405 / ORS 571</strain>
    </source>
</reference>
<dbReference type="Pfam" id="PF04985">
    <property type="entry name" value="Phage_tube"/>
    <property type="match status" value="1"/>
</dbReference>
<dbReference type="InterPro" id="IPR006498">
    <property type="entry name" value="Tail_tube"/>
</dbReference>